<feature type="compositionally biased region" description="Basic residues" evidence="1">
    <location>
        <begin position="481"/>
        <end position="492"/>
    </location>
</feature>
<comment type="caution">
    <text evidence="2">The sequence shown here is derived from an EMBL/GenBank/DDBJ whole genome shotgun (WGS) entry which is preliminary data.</text>
</comment>
<dbReference type="Gene3D" id="3.40.30.10">
    <property type="entry name" value="Glutaredoxin"/>
    <property type="match status" value="1"/>
</dbReference>
<feature type="region of interest" description="Disordered" evidence="1">
    <location>
        <begin position="453"/>
        <end position="472"/>
    </location>
</feature>
<feature type="compositionally biased region" description="Polar residues" evidence="1">
    <location>
        <begin position="119"/>
        <end position="140"/>
    </location>
</feature>
<gene>
    <name evidence="2" type="ORF">RDB_LOCUS70339</name>
</gene>
<feature type="compositionally biased region" description="Polar residues" evidence="1">
    <location>
        <begin position="290"/>
        <end position="301"/>
    </location>
</feature>
<feature type="compositionally biased region" description="Acidic residues" evidence="1">
    <location>
        <begin position="241"/>
        <end position="250"/>
    </location>
</feature>
<feature type="compositionally biased region" description="Low complexity" evidence="1">
    <location>
        <begin position="359"/>
        <end position="372"/>
    </location>
</feature>
<feature type="compositionally biased region" description="Polar residues" evidence="1">
    <location>
        <begin position="169"/>
        <end position="180"/>
    </location>
</feature>
<feature type="compositionally biased region" description="Polar residues" evidence="1">
    <location>
        <begin position="220"/>
        <end position="234"/>
    </location>
</feature>
<accession>A0A8H3GLD4</accession>
<sequence>MLTESQPTDNMELPTKPHPYLNHNLSSTTFHTSVSSFTHFAPTFPSHSQSSLGHSIKARYPDPYSDNPFLPLKELRRLRSTEILNAKTSMMQAVLDDEDQFLGVEMSALAEPHTPGLTPDSTASDENLPNVDFSPTSSTGALPYTSYFARTRRSRSRSLDSDDDGFYTPTYQTAVPSDSPGNDELGYANEYSDTEKDVPEPVKAPNPSTPSRKRPPPIQVENQEPRLTSSSPGKASTFIPVDEEEADDVVESPRPRSVKLSAASAFSLSLFPPTPTTPMNRQSWVRNSGASIDSTSFSPTRHSLGGPSAFSTPRRTAPSTPTRRTHRATIEIDRPRRSEILFRPVRASVDAFQSRANISSDSSYSQTTDSASFYSGGPSIMAPSRLRESSYMQSDSAFETCAESVSLSRTSKDVLSQSCEDVLSTRVIPPTRKPVPRVDSELIEMDVKSRVSLSNPVPVSTSPTTTSGISFNSVSVLSNPKTKKKKKGRKLVIGHPHMNDESSRTTWSNTTLPIGPKVTHSDSLGSLRDELLGNASSLGMFAKAKGRRLKKVKKPCQPFDKSGLPSEDQLELASNMYVYDETSRPVRFGDIFKDQKTAICFIRHFWCPLCQDYMSSIVHLTEPSLVQQAGVKLVIIGNGSPSMIKSYKTDIFHCPYEMYTDPERKVYNALGMTLRTTDGGSEEDKGSYVKHGTFTGTMMVMKRALKMPLANAGDIKQLGGEFILGPGLNCSFASRMHTTRSHTPIRDLLQAAGVSMNPSATKLSILGSPTDSARWMDAQSEDMDNMIRKGLRASCGDNCTLDAEQDTRQDLGEFRRLIERLKDQGSEPESEPVYQPTTYLLKTAGQSRTDLDQLEAAEAR</sequence>
<dbReference type="Proteomes" id="UP000663831">
    <property type="component" value="Unassembled WGS sequence"/>
</dbReference>
<dbReference type="SUPFAM" id="SSF52833">
    <property type="entry name" value="Thioredoxin-like"/>
    <property type="match status" value="1"/>
</dbReference>
<feature type="region of interest" description="Disordered" evidence="1">
    <location>
        <begin position="357"/>
        <end position="378"/>
    </location>
</feature>
<dbReference type="PANTHER" id="PTHR28630:SF3">
    <property type="entry name" value="PEROXIREDOXIN-LIKE 2C"/>
    <property type="match status" value="1"/>
</dbReference>
<feature type="compositionally biased region" description="Low complexity" evidence="1">
    <location>
        <begin position="311"/>
        <end position="322"/>
    </location>
</feature>
<proteinExistence type="predicted"/>
<evidence type="ECO:0000256" key="1">
    <source>
        <dbReference type="SAM" id="MobiDB-lite"/>
    </source>
</evidence>
<name>A0A8H3GLD4_9AGAM</name>
<organism evidence="2 3">
    <name type="scientific">Rhizoctonia solani</name>
    <dbReference type="NCBI Taxonomy" id="456999"/>
    <lineage>
        <taxon>Eukaryota</taxon>
        <taxon>Fungi</taxon>
        <taxon>Dikarya</taxon>
        <taxon>Basidiomycota</taxon>
        <taxon>Agaricomycotina</taxon>
        <taxon>Agaricomycetes</taxon>
        <taxon>Cantharellales</taxon>
        <taxon>Ceratobasidiaceae</taxon>
        <taxon>Rhizoctonia</taxon>
    </lineage>
</organism>
<evidence type="ECO:0000313" key="2">
    <source>
        <dbReference type="EMBL" id="CAE6455045.1"/>
    </source>
</evidence>
<evidence type="ECO:0000313" key="3">
    <source>
        <dbReference type="Proteomes" id="UP000663831"/>
    </source>
</evidence>
<dbReference type="PANTHER" id="PTHR28630">
    <property type="match status" value="1"/>
</dbReference>
<feature type="region of interest" description="Disordered" evidence="1">
    <location>
        <begin position="111"/>
        <end position="255"/>
    </location>
</feature>
<dbReference type="AlphaFoldDB" id="A0A8H3GLD4"/>
<protein>
    <submittedName>
        <fullName evidence="2">Uncharacterized protein</fullName>
    </submittedName>
</protein>
<dbReference type="InterPro" id="IPR036249">
    <property type="entry name" value="Thioredoxin-like_sf"/>
</dbReference>
<dbReference type="InterPro" id="IPR032801">
    <property type="entry name" value="PXL2A/B/C"/>
</dbReference>
<reference evidence="2" key="1">
    <citation type="submission" date="2021-01" db="EMBL/GenBank/DDBJ databases">
        <authorList>
            <person name="Kaushik A."/>
        </authorList>
    </citation>
    <scope>NUCLEOTIDE SEQUENCE</scope>
    <source>
        <strain evidence="2">AG3-1AP</strain>
    </source>
</reference>
<dbReference type="EMBL" id="CAJMWV010002118">
    <property type="protein sequence ID" value="CAE6455045.1"/>
    <property type="molecule type" value="Genomic_DNA"/>
</dbReference>
<feature type="region of interest" description="Disordered" evidence="1">
    <location>
        <begin position="841"/>
        <end position="860"/>
    </location>
</feature>
<dbReference type="Pfam" id="PF13911">
    <property type="entry name" value="AhpC-TSA_2"/>
    <property type="match status" value="1"/>
</dbReference>
<feature type="region of interest" description="Disordered" evidence="1">
    <location>
        <begin position="290"/>
        <end position="335"/>
    </location>
</feature>
<dbReference type="CDD" id="cd02970">
    <property type="entry name" value="PRX_like2"/>
    <property type="match status" value="1"/>
</dbReference>
<feature type="compositionally biased region" description="Low complexity" evidence="1">
    <location>
        <begin position="453"/>
        <end position="467"/>
    </location>
</feature>
<dbReference type="OrthoDB" id="40334at2759"/>
<feature type="region of interest" description="Disordered" evidence="1">
    <location>
        <begin position="478"/>
        <end position="514"/>
    </location>
</feature>